<dbReference type="GeneID" id="300959672"/>
<reference evidence="2 3" key="1">
    <citation type="submission" date="2024-03" db="EMBL/GenBank/DDBJ databases">
        <title>A Rare Waterborne Outbreak of Bacillus cereus in China: Epidemiologic Survey, Genomic Insights and Virulence Characteristics.</title>
        <authorList>
            <person name="Wang S."/>
        </authorList>
    </citation>
    <scope>NUCLEOTIDE SEQUENCE [LARGE SCALE GENOMIC DNA]</scope>
    <source>
        <strain evidence="2 3">BC008</strain>
    </source>
</reference>
<dbReference type="Proteomes" id="UP001365619">
    <property type="component" value="Unassembled WGS sequence"/>
</dbReference>
<proteinExistence type="predicted"/>
<keyword evidence="2" id="KW-0378">Hydrolase</keyword>
<gene>
    <name evidence="2" type="ORF">WBS43_15595</name>
</gene>
<name>A0ABU8HV24_9BACI</name>
<dbReference type="InterPro" id="IPR045155">
    <property type="entry name" value="Beta-lactam_cat"/>
</dbReference>
<dbReference type="Gene3D" id="3.40.710.10">
    <property type="entry name" value="DD-peptidase/beta-lactamase superfamily"/>
    <property type="match status" value="1"/>
</dbReference>
<evidence type="ECO:0000313" key="2">
    <source>
        <dbReference type="EMBL" id="MEI5930150.1"/>
    </source>
</evidence>
<dbReference type="EMBL" id="JBBAGW010000004">
    <property type="protein sequence ID" value="MEI5930150.1"/>
    <property type="molecule type" value="Genomic_DNA"/>
</dbReference>
<keyword evidence="3" id="KW-1185">Reference proteome</keyword>
<comment type="caution">
    <text evidence="2">The sequence shown here is derived from an EMBL/GenBank/DDBJ whole genome shotgun (WGS) entry which is preliminary data.</text>
</comment>
<sequence>MKRGMEMETVIQKIKEIQSGHVGVAIYSTKNERVIASYNDELYIPLASAAKVAIGFALAKMVREKKVSWNDILHHIKFNPGEDSAQLYPHLQGRTTLRLSKAVEVMIACHDSYVAQSIVMHCGGWNTVREYVLTYFSKIYIKENPKDEKNIGELNQVLSLLVHIFQGYKTEPELWEPIVNGMVRQQGEYDGIPSYHLAHMTGGLSTATINIGIIGMFNEFPFLYVIGGKDLPNRRENIEVDEEFAAALNHIYKEYIENMLEVNN</sequence>
<accession>A0ABU8HV24</accession>
<protein>
    <submittedName>
        <fullName evidence="2">Serine hydrolase</fullName>
    </submittedName>
</protein>
<dbReference type="InterPro" id="IPR012338">
    <property type="entry name" value="Beta-lactam/transpept-like"/>
</dbReference>
<dbReference type="SUPFAM" id="SSF56601">
    <property type="entry name" value="beta-lactamase/transpeptidase-like"/>
    <property type="match status" value="1"/>
</dbReference>
<dbReference type="Pfam" id="PF13354">
    <property type="entry name" value="Beta-lactamase2"/>
    <property type="match status" value="1"/>
</dbReference>
<evidence type="ECO:0000259" key="1">
    <source>
        <dbReference type="Pfam" id="PF13354"/>
    </source>
</evidence>
<evidence type="ECO:0000313" key="3">
    <source>
        <dbReference type="Proteomes" id="UP001365619"/>
    </source>
</evidence>
<organism evidence="2 3">
    <name type="scientific">Bacillus luti</name>
    <dbReference type="NCBI Taxonomy" id="2026191"/>
    <lineage>
        <taxon>Bacteria</taxon>
        <taxon>Bacillati</taxon>
        <taxon>Bacillota</taxon>
        <taxon>Bacilli</taxon>
        <taxon>Bacillales</taxon>
        <taxon>Bacillaceae</taxon>
        <taxon>Bacillus</taxon>
        <taxon>Bacillus cereus group</taxon>
    </lineage>
</organism>
<dbReference type="RefSeq" id="WP_244322191.1">
    <property type="nucleotide sequence ID" value="NZ_CP040336.1"/>
</dbReference>
<feature type="domain" description="Beta-lactamase class A catalytic" evidence="1">
    <location>
        <begin position="29"/>
        <end position="226"/>
    </location>
</feature>
<dbReference type="GO" id="GO:0016787">
    <property type="term" value="F:hydrolase activity"/>
    <property type="evidence" value="ECO:0007669"/>
    <property type="project" value="UniProtKB-KW"/>
</dbReference>